<keyword evidence="4" id="KW-1185">Reference proteome</keyword>
<gene>
    <name evidence="3" type="ORF">Tco_0951346</name>
</gene>
<name>A0ABQ5DWN4_9ASTR</name>
<feature type="compositionally biased region" description="Basic and acidic residues" evidence="2">
    <location>
        <begin position="332"/>
        <end position="351"/>
    </location>
</feature>
<comment type="caution">
    <text evidence="3">The sequence shown here is derived from an EMBL/GenBank/DDBJ whole genome shotgun (WGS) entry which is preliminary data.</text>
</comment>
<evidence type="ECO:0000313" key="4">
    <source>
        <dbReference type="Proteomes" id="UP001151760"/>
    </source>
</evidence>
<reference evidence="3" key="2">
    <citation type="submission" date="2022-01" db="EMBL/GenBank/DDBJ databases">
        <authorList>
            <person name="Yamashiro T."/>
            <person name="Shiraishi A."/>
            <person name="Satake H."/>
            <person name="Nakayama K."/>
        </authorList>
    </citation>
    <scope>NUCLEOTIDE SEQUENCE</scope>
</reference>
<evidence type="ECO:0000256" key="1">
    <source>
        <dbReference type="SAM" id="Coils"/>
    </source>
</evidence>
<organism evidence="3 4">
    <name type="scientific">Tanacetum coccineum</name>
    <dbReference type="NCBI Taxonomy" id="301880"/>
    <lineage>
        <taxon>Eukaryota</taxon>
        <taxon>Viridiplantae</taxon>
        <taxon>Streptophyta</taxon>
        <taxon>Embryophyta</taxon>
        <taxon>Tracheophyta</taxon>
        <taxon>Spermatophyta</taxon>
        <taxon>Magnoliopsida</taxon>
        <taxon>eudicotyledons</taxon>
        <taxon>Gunneridae</taxon>
        <taxon>Pentapetalae</taxon>
        <taxon>asterids</taxon>
        <taxon>campanulids</taxon>
        <taxon>Asterales</taxon>
        <taxon>Asteraceae</taxon>
        <taxon>Asteroideae</taxon>
        <taxon>Anthemideae</taxon>
        <taxon>Anthemidinae</taxon>
        <taxon>Tanacetum</taxon>
    </lineage>
</organism>
<feature type="region of interest" description="Disordered" evidence="2">
    <location>
        <begin position="322"/>
        <end position="371"/>
    </location>
</feature>
<feature type="compositionally biased region" description="Acidic residues" evidence="2">
    <location>
        <begin position="361"/>
        <end position="371"/>
    </location>
</feature>
<sequence>MCLFLRELVQVVVPGAKKPRGVPLLRLGLRGVLALETDLRQTKKVYGAAYTKLILKVMKIEKTVKSNQARRRAKIVVSDDEEDLEDSSKQGRMLEETDQDAGVTLVTPTHSQEDQLGIFSAAKVLADAAKNVHIYTRRRRAVSTGSSGVSTASRLFSTAEESVSTAGASMPVSTAGMVQEVNKDKGKGMMTEYEPEQTNTKLQQRQERAGYKAAENIQATIKADEELAQRIQAEEREKYSEAEKARLLAELMNQRKRYFAQQRAEERRNKPLTQAQQRTYISNYINHMGSHTLQQLKRLSFNKLKVLFETMQTFHSIESEGDKTIPKLTTESSKRDAEVELDHEGSKKQRTNEASGPVQEQPEEEETELPQEDLQQMMMVVPVEEVYVEALQERFSTTEPTDDKEKELWVELKRLFEPDNDDTLWKLQRYMHDPLVWRLYDTCGVHHVSSVRGHEIFMLVEKEYPLTRGIMTVMLANKLQVDQYSEMENELLRKISIIANKPQDTKMFGSILSAQMV</sequence>
<reference evidence="3" key="1">
    <citation type="journal article" date="2022" name="Int. J. Mol. Sci.">
        <title>Draft Genome of Tanacetum Coccineum: Genomic Comparison of Closely Related Tanacetum-Family Plants.</title>
        <authorList>
            <person name="Yamashiro T."/>
            <person name="Shiraishi A."/>
            <person name="Nakayama K."/>
            <person name="Satake H."/>
        </authorList>
    </citation>
    <scope>NUCLEOTIDE SEQUENCE</scope>
</reference>
<protein>
    <submittedName>
        <fullName evidence="3">Uncharacterized protein</fullName>
    </submittedName>
</protein>
<keyword evidence="1" id="KW-0175">Coiled coil</keyword>
<evidence type="ECO:0000256" key="2">
    <source>
        <dbReference type="SAM" id="MobiDB-lite"/>
    </source>
</evidence>
<dbReference type="Proteomes" id="UP001151760">
    <property type="component" value="Unassembled WGS sequence"/>
</dbReference>
<accession>A0ABQ5DWN4</accession>
<feature type="coiled-coil region" evidence="1">
    <location>
        <begin position="214"/>
        <end position="268"/>
    </location>
</feature>
<dbReference type="EMBL" id="BQNB010015661">
    <property type="protein sequence ID" value="GJT42631.1"/>
    <property type="molecule type" value="Genomic_DNA"/>
</dbReference>
<proteinExistence type="predicted"/>
<evidence type="ECO:0000313" key="3">
    <source>
        <dbReference type="EMBL" id="GJT42631.1"/>
    </source>
</evidence>